<feature type="chain" id="PRO_5001572230" evidence="2">
    <location>
        <begin position="22"/>
        <end position="138"/>
    </location>
</feature>
<feature type="region of interest" description="Disordered" evidence="1">
    <location>
        <begin position="117"/>
        <end position="138"/>
    </location>
</feature>
<reference evidence="3 4" key="1">
    <citation type="journal article" date="2014" name="Antonie Van Leeuwenhoek">
        <title>Hyphomonas beringensis sp. nov. and Hyphomonas chukchiensis sp. nov., isolated from surface seawater of the Bering Sea and Chukchi Sea.</title>
        <authorList>
            <person name="Li C."/>
            <person name="Lai Q."/>
            <person name="Li G."/>
            <person name="Dong C."/>
            <person name="Wang J."/>
            <person name="Liao Y."/>
            <person name="Shao Z."/>
        </authorList>
    </citation>
    <scope>NUCLEOTIDE SEQUENCE [LARGE SCALE GENOMIC DNA]</scope>
    <source>
        <strain evidence="3 4">VP2</strain>
    </source>
</reference>
<dbReference type="OrthoDB" id="7619700at2"/>
<sequence length="138" mass="14965">MTRALIIPAAFALLTFTSANAQEMNEDATSVNASKATIFDEIPADQDGMSIQELNELQRARLEQDALEISEITGEPPVVVADTPEPEQELIFTEAREEIIIPDEGATEVAVGGPYYENEAEAMEDGDLTPPADETPEQ</sequence>
<dbReference type="EMBL" id="ARYJ01000005">
    <property type="protein sequence ID" value="KCZ88601.1"/>
    <property type="molecule type" value="Genomic_DNA"/>
</dbReference>
<proteinExistence type="predicted"/>
<comment type="caution">
    <text evidence="3">The sequence shown here is derived from an EMBL/GenBank/DDBJ whole genome shotgun (WGS) entry which is preliminary data.</text>
</comment>
<keyword evidence="4" id="KW-1185">Reference proteome</keyword>
<dbReference type="RefSeq" id="WP_035581423.1">
    <property type="nucleotide sequence ID" value="NZ_ARYJ01000005.1"/>
</dbReference>
<name>A0A059FDI7_9PROT</name>
<dbReference type="PATRIC" id="fig|1280952.3.peg.1904"/>
<accession>A0A059FDI7</accession>
<protein>
    <submittedName>
        <fullName evidence="3">Uncharacterized protein</fullName>
    </submittedName>
</protein>
<evidence type="ECO:0000256" key="1">
    <source>
        <dbReference type="SAM" id="MobiDB-lite"/>
    </source>
</evidence>
<evidence type="ECO:0000256" key="2">
    <source>
        <dbReference type="SAM" id="SignalP"/>
    </source>
</evidence>
<feature type="compositionally biased region" description="Acidic residues" evidence="1">
    <location>
        <begin position="118"/>
        <end position="127"/>
    </location>
</feature>
<evidence type="ECO:0000313" key="3">
    <source>
        <dbReference type="EMBL" id="KCZ88601.1"/>
    </source>
</evidence>
<evidence type="ECO:0000313" key="4">
    <source>
        <dbReference type="Proteomes" id="UP000024816"/>
    </source>
</evidence>
<dbReference type="Proteomes" id="UP000024816">
    <property type="component" value="Unassembled WGS sequence"/>
</dbReference>
<organism evidence="3 4">
    <name type="scientific">Hyphomonas jannaschiana VP2</name>
    <dbReference type="NCBI Taxonomy" id="1280952"/>
    <lineage>
        <taxon>Bacteria</taxon>
        <taxon>Pseudomonadati</taxon>
        <taxon>Pseudomonadota</taxon>
        <taxon>Alphaproteobacteria</taxon>
        <taxon>Hyphomonadales</taxon>
        <taxon>Hyphomonadaceae</taxon>
        <taxon>Hyphomonas</taxon>
    </lineage>
</organism>
<gene>
    <name evidence="3" type="ORF">HJA_09539</name>
</gene>
<feature type="signal peptide" evidence="2">
    <location>
        <begin position="1"/>
        <end position="21"/>
    </location>
</feature>
<keyword evidence="2" id="KW-0732">Signal</keyword>
<dbReference type="AlphaFoldDB" id="A0A059FDI7"/>